<evidence type="ECO:0000256" key="12">
    <source>
        <dbReference type="ARBA" id="ARBA00023204"/>
    </source>
</evidence>
<evidence type="ECO:0000256" key="14">
    <source>
        <dbReference type="RuleBase" id="RU365096"/>
    </source>
</evidence>
<evidence type="ECO:0000256" key="5">
    <source>
        <dbReference type="ARBA" id="ARBA00022023"/>
    </source>
</evidence>
<keyword evidence="11" id="KW-0411">Iron-sulfur</keyword>
<dbReference type="Gene3D" id="1.10.1670.10">
    <property type="entry name" value="Helix-hairpin-Helix base-excision DNA repair enzymes (C-terminal)"/>
    <property type="match status" value="1"/>
</dbReference>
<dbReference type="InterPro" id="IPR011257">
    <property type="entry name" value="DNA_glycosylase"/>
</dbReference>
<comment type="catalytic activity">
    <reaction evidence="1 14">
        <text>Hydrolyzes free adenine bases from 7,8-dihydro-8-oxoguanine:adenine mismatched double-stranded DNA, leaving an apurinic site.</text>
        <dbReference type="EC" id="3.2.2.31"/>
    </reaction>
</comment>
<reference evidence="16 17" key="1">
    <citation type="submission" date="2024-01" db="EMBL/GenBank/DDBJ databases">
        <title>Multi-omics insights into the function and evolution of sodium benzoate biodegradation pathways in Benzoatithermus flavus gen. nov., sp. nov. from hot spring.</title>
        <authorList>
            <person name="Hu C.-J."/>
            <person name="Li W.-J."/>
        </authorList>
    </citation>
    <scope>NUCLEOTIDE SEQUENCE [LARGE SCALE GENOMIC DNA]</scope>
    <source>
        <strain evidence="16 17">SYSU G07066</strain>
    </source>
</reference>
<protein>
    <recommendedName>
        <fullName evidence="5 14">Adenine DNA glycosylase</fullName>
        <ecNumber evidence="4 14">3.2.2.31</ecNumber>
    </recommendedName>
</protein>
<keyword evidence="13 14" id="KW-0326">Glycosidase</keyword>
<evidence type="ECO:0000256" key="1">
    <source>
        <dbReference type="ARBA" id="ARBA00000843"/>
    </source>
</evidence>
<dbReference type="InterPro" id="IPR003265">
    <property type="entry name" value="HhH-GPD_domain"/>
</dbReference>
<dbReference type="InterPro" id="IPR015797">
    <property type="entry name" value="NUDIX_hydrolase-like_dom_sf"/>
</dbReference>
<keyword evidence="17" id="KW-1185">Reference proteome</keyword>
<evidence type="ECO:0000256" key="9">
    <source>
        <dbReference type="ARBA" id="ARBA00022801"/>
    </source>
</evidence>
<dbReference type="InterPro" id="IPR004035">
    <property type="entry name" value="Endouclease-III_FeS-bd_BS"/>
</dbReference>
<dbReference type="RefSeq" id="WP_418158027.1">
    <property type="nucleotide sequence ID" value="NZ_JBBLZC010000002.1"/>
</dbReference>
<evidence type="ECO:0000256" key="3">
    <source>
        <dbReference type="ARBA" id="ARBA00008343"/>
    </source>
</evidence>
<dbReference type="Pfam" id="PF00730">
    <property type="entry name" value="HhH-GPD"/>
    <property type="match status" value="1"/>
</dbReference>
<comment type="similarity">
    <text evidence="3 14">Belongs to the Nth/MutY family.</text>
</comment>
<keyword evidence="10 14" id="KW-0408">Iron</keyword>
<evidence type="ECO:0000313" key="16">
    <source>
        <dbReference type="EMBL" id="MEK0082179.1"/>
    </source>
</evidence>
<dbReference type="GO" id="GO:0016798">
    <property type="term" value="F:hydrolase activity, acting on glycosyl bonds"/>
    <property type="evidence" value="ECO:0007669"/>
    <property type="project" value="UniProtKB-KW"/>
</dbReference>
<dbReference type="InterPro" id="IPR044298">
    <property type="entry name" value="MIG/MutY"/>
</dbReference>
<feature type="domain" description="HhH-GPD" evidence="15">
    <location>
        <begin position="55"/>
        <end position="204"/>
    </location>
</feature>
<evidence type="ECO:0000256" key="7">
    <source>
        <dbReference type="ARBA" id="ARBA00022723"/>
    </source>
</evidence>
<accession>A0ABU8XM75</accession>
<dbReference type="EMBL" id="JBBLZC010000002">
    <property type="protein sequence ID" value="MEK0082179.1"/>
    <property type="molecule type" value="Genomic_DNA"/>
</dbReference>
<dbReference type="SUPFAM" id="SSF55811">
    <property type="entry name" value="Nudix"/>
    <property type="match status" value="1"/>
</dbReference>
<dbReference type="Gene3D" id="3.90.79.10">
    <property type="entry name" value="Nucleoside Triphosphate Pyrophosphohydrolase"/>
    <property type="match status" value="1"/>
</dbReference>
<dbReference type="SMART" id="SM00478">
    <property type="entry name" value="ENDO3c"/>
    <property type="match status" value="1"/>
</dbReference>
<evidence type="ECO:0000256" key="10">
    <source>
        <dbReference type="ARBA" id="ARBA00023004"/>
    </source>
</evidence>
<dbReference type="EC" id="3.2.2.31" evidence="4 14"/>
<keyword evidence="7" id="KW-0479">Metal-binding</keyword>
<evidence type="ECO:0000313" key="17">
    <source>
        <dbReference type="Proteomes" id="UP001375743"/>
    </source>
</evidence>
<proteinExistence type="inferred from homology"/>
<dbReference type="InterPro" id="IPR023170">
    <property type="entry name" value="HhH_base_excis_C"/>
</dbReference>
<dbReference type="InterPro" id="IPR003651">
    <property type="entry name" value="Endonuclease3_FeS-loop_motif"/>
</dbReference>
<evidence type="ECO:0000256" key="2">
    <source>
        <dbReference type="ARBA" id="ARBA00002933"/>
    </source>
</evidence>
<evidence type="ECO:0000256" key="13">
    <source>
        <dbReference type="ARBA" id="ARBA00023295"/>
    </source>
</evidence>
<dbReference type="PROSITE" id="PS00764">
    <property type="entry name" value="ENDONUCLEASE_III_1"/>
    <property type="match status" value="1"/>
</dbReference>
<comment type="function">
    <text evidence="2">Adenine glycosylase active on G-A mispairs. MutY also corrects error-prone DNA synthesis past GO lesions which are due to the oxidatively damaged form of guanine: 7,8-dihydro-8-oxoguanine (8-oxo-dGTP).</text>
</comment>
<organism evidence="16 17">
    <name type="scientific">Benzoatithermus flavus</name>
    <dbReference type="NCBI Taxonomy" id="3108223"/>
    <lineage>
        <taxon>Bacteria</taxon>
        <taxon>Pseudomonadati</taxon>
        <taxon>Pseudomonadota</taxon>
        <taxon>Alphaproteobacteria</taxon>
        <taxon>Geminicoccales</taxon>
        <taxon>Geminicoccaceae</taxon>
        <taxon>Benzoatithermus</taxon>
    </lineage>
</organism>
<gene>
    <name evidence="16" type="ORF">U1T56_03370</name>
</gene>
<dbReference type="Pfam" id="PF14815">
    <property type="entry name" value="NUDIX_4"/>
    <property type="match status" value="1"/>
</dbReference>
<keyword evidence="8 14" id="KW-0227">DNA damage</keyword>
<keyword evidence="6" id="KW-0004">4Fe-4S</keyword>
<dbReference type="CDD" id="cd00056">
    <property type="entry name" value="ENDO3c"/>
    <property type="match status" value="1"/>
</dbReference>
<dbReference type="SUPFAM" id="SSF48150">
    <property type="entry name" value="DNA-glycosylase"/>
    <property type="match status" value="1"/>
</dbReference>
<comment type="caution">
    <text evidence="16">The sequence shown here is derived from an EMBL/GenBank/DDBJ whole genome shotgun (WGS) entry which is preliminary data.</text>
</comment>
<dbReference type="PANTHER" id="PTHR42944">
    <property type="entry name" value="ADENINE DNA GLYCOSYLASE"/>
    <property type="match status" value="1"/>
</dbReference>
<keyword evidence="9 16" id="KW-0378">Hydrolase</keyword>
<evidence type="ECO:0000256" key="11">
    <source>
        <dbReference type="ARBA" id="ARBA00023014"/>
    </source>
</evidence>
<dbReference type="Pfam" id="PF10576">
    <property type="entry name" value="EndIII_4Fe-2S"/>
    <property type="match status" value="1"/>
</dbReference>
<sequence length="361" mass="39765">MPETAPPDSSLPALPARTLRRALLTWYDGARRELPWRTPRGETPDPWRVLVSELMLQQTTVATVQGRFEPFLARFPTLAALAEAPLEEVLHAWQGLGYYRRARALHACARAVIERHGGRLPLTADALADLPGIGAYTAAAIAAIAGEEAVVPVDANVERVLSRVLAMEAPLPGARPKLRASAQRLAAPERAGDFAQALMELGALVCTPRRPACLACPWQRWCAAARRGDQESFPRKVERAPRAVRHATAFLLERVDGAVLFRRRPLEGLLGGMIELPSTPWLEDPEAVAAAMADSAPARTVWTPIPGEVRHVFTHLDLTVRLVRGTIEDGEDGMWTRPFRFSELALPTFTKKLLRHAGLRW</sequence>
<dbReference type="PROSITE" id="PS01155">
    <property type="entry name" value="ENDONUCLEASE_III_2"/>
    <property type="match status" value="1"/>
</dbReference>
<dbReference type="InterPro" id="IPR029119">
    <property type="entry name" value="MutY_C"/>
</dbReference>
<evidence type="ECO:0000259" key="15">
    <source>
        <dbReference type="SMART" id="SM00478"/>
    </source>
</evidence>
<comment type="cofactor">
    <cofactor evidence="14">
        <name>[4Fe-4S] cluster</name>
        <dbReference type="ChEBI" id="CHEBI:49883"/>
    </cofactor>
    <text evidence="14">Binds 1 [4Fe-4S] cluster.</text>
</comment>
<dbReference type="SMART" id="SM00525">
    <property type="entry name" value="FES"/>
    <property type="match status" value="1"/>
</dbReference>
<dbReference type="InterPro" id="IPR004036">
    <property type="entry name" value="Endonuclease-III-like_CS2"/>
</dbReference>
<dbReference type="Gene3D" id="1.10.340.30">
    <property type="entry name" value="Hypothetical protein, domain 2"/>
    <property type="match status" value="1"/>
</dbReference>
<name>A0ABU8XM75_9PROT</name>
<evidence type="ECO:0000256" key="6">
    <source>
        <dbReference type="ARBA" id="ARBA00022485"/>
    </source>
</evidence>
<keyword evidence="12" id="KW-0234">DNA repair</keyword>
<dbReference type="PANTHER" id="PTHR42944:SF1">
    <property type="entry name" value="ADENINE DNA GLYCOSYLASE"/>
    <property type="match status" value="1"/>
</dbReference>
<dbReference type="CDD" id="cd03431">
    <property type="entry name" value="NUDIX_DNA_Glycosylase_C-MutY"/>
    <property type="match status" value="1"/>
</dbReference>
<evidence type="ECO:0000256" key="4">
    <source>
        <dbReference type="ARBA" id="ARBA00012045"/>
    </source>
</evidence>
<evidence type="ECO:0000256" key="8">
    <source>
        <dbReference type="ARBA" id="ARBA00022763"/>
    </source>
</evidence>
<dbReference type="Proteomes" id="UP001375743">
    <property type="component" value="Unassembled WGS sequence"/>
</dbReference>